<name>A0ABN6K2T3_9ACTO</name>
<evidence type="ECO:0008006" key="5">
    <source>
        <dbReference type="Google" id="ProtNLM"/>
    </source>
</evidence>
<evidence type="ECO:0000313" key="3">
    <source>
        <dbReference type="EMBL" id="BDA63899.1"/>
    </source>
</evidence>
<keyword evidence="4" id="KW-1185">Reference proteome</keyword>
<keyword evidence="2" id="KW-0812">Transmembrane</keyword>
<accession>A0ABN6K2T3</accession>
<keyword evidence="2" id="KW-1133">Transmembrane helix</keyword>
<reference evidence="3 4" key="1">
    <citation type="submission" date="2021-08" db="EMBL/GenBank/DDBJ databases">
        <title>Whole genome sequence of novel Actinomyces species strain MAS-1.</title>
        <authorList>
            <person name="Saito M."/>
            <person name="Kuwahara N."/>
            <person name="Takizawa T."/>
            <person name="Gotouda H."/>
            <person name="Ochiai T."/>
        </authorList>
    </citation>
    <scope>NUCLEOTIDE SEQUENCE [LARGE SCALE GENOMIC DNA]</scope>
    <source>
        <strain evidence="3 4">MAS-1</strain>
    </source>
</reference>
<feature type="compositionally biased region" description="Basic residues" evidence="1">
    <location>
        <begin position="167"/>
        <end position="179"/>
    </location>
</feature>
<feature type="transmembrane region" description="Helical" evidence="2">
    <location>
        <begin position="62"/>
        <end position="86"/>
    </location>
</feature>
<gene>
    <name evidence="3" type="ORF">MANAM107_07330</name>
</gene>
<feature type="transmembrane region" description="Helical" evidence="2">
    <location>
        <begin position="20"/>
        <end position="42"/>
    </location>
</feature>
<proteinExistence type="predicted"/>
<evidence type="ECO:0000256" key="2">
    <source>
        <dbReference type="SAM" id="Phobius"/>
    </source>
</evidence>
<dbReference type="Proteomes" id="UP000824496">
    <property type="component" value="Chromosome"/>
</dbReference>
<sequence>MAVILRMELLLLRHSRVGALTAVVMVAGTVLLLGGITVGVAGGNAQLVAEAGPAASLDWSGLLAGATQVAGVAGLLGGGTILAWMFGRELAEDTTSALLALPCSRGRIRRQAPRSRAVDPHGCHCTGGRSSGTGNHHRLRPADCRRMGGPGTRPMVRSPVLPVEPPHRRRGGRRRRPQV</sequence>
<protein>
    <recommendedName>
        <fullName evidence="5">ABC transporter permease</fullName>
    </recommendedName>
</protein>
<dbReference type="EMBL" id="AP025017">
    <property type="protein sequence ID" value="BDA63899.1"/>
    <property type="molecule type" value="Genomic_DNA"/>
</dbReference>
<evidence type="ECO:0000256" key="1">
    <source>
        <dbReference type="SAM" id="MobiDB-lite"/>
    </source>
</evidence>
<organism evidence="3 4">
    <name type="scientific">Actinomyces capricornis</name>
    <dbReference type="NCBI Taxonomy" id="2755559"/>
    <lineage>
        <taxon>Bacteria</taxon>
        <taxon>Bacillati</taxon>
        <taxon>Actinomycetota</taxon>
        <taxon>Actinomycetes</taxon>
        <taxon>Actinomycetales</taxon>
        <taxon>Actinomycetaceae</taxon>
        <taxon>Actinomyces</taxon>
    </lineage>
</organism>
<evidence type="ECO:0000313" key="4">
    <source>
        <dbReference type="Proteomes" id="UP000824496"/>
    </source>
</evidence>
<keyword evidence="2" id="KW-0472">Membrane</keyword>
<feature type="region of interest" description="Disordered" evidence="1">
    <location>
        <begin position="128"/>
        <end position="179"/>
    </location>
</feature>